<name>A0A8E2B9L4_9PSEU</name>
<evidence type="ECO:0000313" key="2">
    <source>
        <dbReference type="Proteomes" id="UP000550260"/>
    </source>
</evidence>
<accession>A0A8E2B9L4</accession>
<dbReference type="AlphaFoldDB" id="A0A8E2B9L4"/>
<comment type="caution">
    <text evidence="1">The sequence shown here is derived from an EMBL/GenBank/DDBJ whole genome shotgun (WGS) entry which is preliminary data.</text>
</comment>
<dbReference type="Proteomes" id="UP000550260">
    <property type="component" value="Unassembled WGS sequence"/>
</dbReference>
<evidence type="ECO:0000313" key="1">
    <source>
        <dbReference type="EMBL" id="MBB2505470.1"/>
    </source>
</evidence>
<protein>
    <submittedName>
        <fullName evidence="1">Uncharacterized protein</fullName>
    </submittedName>
</protein>
<dbReference type="EMBL" id="JACJHR010000105">
    <property type="protein sequence ID" value="MBB2505470.1"/>
    <property type="molecule type" value="Genomic_DNA"/>
</dbReference>
<gene>
    <name evidence="1" type="ORF">H5411_40915</name>
</gene>
<sequence length="209" mass="21690">MPAAAAEPGAVVDLALANQPGGDRLVLARPQQRAGRAERRNTKGLMGMSVACSAPPASAGDTAARWCEYYWATCGLPAQLLDGNRIALRLGGLLGAVTMPATLGRKVAPSLHVRAMPAPALVHPGGERWTFLSGPGSATLEHMAALVPMGVSVVGDDALVVLPSPETEALDLWRWVDWPTRADLPAQAALLATTRALAAPVPTARSETP</sequence>
<reference evidence="1 2" key="1">
    <citation type="submission" date="2020-08" db="EMBL/GenBank/DDBJ databases">
        <title>Amycolatopsis echigonensis JCM 21831.</title>
        <authorList>
            <person name="Tedsree N."/>
            <person name="Kuncharoen N."/>
            <person name="Likhitwitayawuid K."/>
            <person name="Tanasupawat S."/>
        </authorList>
    </citation>
    <scope>NUCLEOTIDE SEQUENCE [LARGE SCALE GENOMIC DNA]</scope>
    <source>
        <strain evidence="1 2">JCM 21831</strain>
    </source>
</reference>
<dbReference type="RefSeq" id="WP_143271390.1">
    <property type="nucleotide sequence ID" value="NZ_JACJHR010000105.1"/>
</dbReference>
<organism evidence="1 2">
    <name type="scientific">Amycolatopsis echigonensis</name>
    <dbReference type="NCBI Taxonomy" id="2576905"/>
    <lineage>
        <taxon>Bacteria</taxon>
        <taxon>Bacillati</taxon>
        <taxon>Actinomycetota</taxon>
        <taxon>Actinomycetes</taxon>
        <taxon>Pseudonocardiales</taxon>
        <taxon>Pseudonocardiaceae</taxon>
        <taxon>Amycolatopsis</taxon>
    </lineage>
</organism>
<proteinExistence type="predicted"/>